<dbReference type="Proteomes" id="UP000517252">
    <property type="component" value="Unassembled WGS sequence"/>
</dbReference>
<evidence type="ECO:0000256" key="2">
    <source>
        <dbReference type="ARBA" id="ARBA00023445"/>
    </source>
</evidence>
<dbReference type="InterPro" id="IPR001509">
    <property type="entry name" value="Epimerase_deHydtase"/>
</dbReference>
<dbReference type="InterPro" id="IPR050425">
    <property type="entry name" value="NAD(P)_dehydrat-like"/>
</dbReference>
<dbReference type="InterPro" id="IPR036291">
    <property type="entry name" value="NAD(P)-bd_dom_sf"/>
</dbReference>
<comment type="similarity">
    <text evidence="2">Belongs to the NAD(P)-dependent epimerase/dehydratase family. Dihydroflavonol-4-reductase subfamily.</text>
</comment>
<sequence length="329" mass="35387">MSPNLAFVTGATGFIGSQVVASALQDGYNVRVSVRKPEQIDTLKGIFHDDVSRLQFVVVPDISVPGAFDSALDDVQVIFHLASPMPGKGSDLHRDYLEPARNGTLSILESAIKVGSIKRVIVMSSILGIGPVDLFYNTDTFVAANTGKIHDIDLEKVFPGGKGDSGPMYVASKIVAHQATLDWVAEHSPAFTLATIHPTFVLGPSLVRKTAADLDGINAWFWQSLQLPAPLFPAVIVDVRDVAQLCIRAAATDVPPSEAELVASGAPTSWREIREWARATYPQLETRLDEDGPVPFRVDNEVLGMQWRPLGETLGGLIDQQLALQGGSA</sequence>
<accession>A0A6V8QTU5</accession>
<gene>
    <name evidence="4" type="ORF">TASIC1_0005060300</name>
</gene>
<dbReference type="GO" id="GO:0016616">
    <property type="term" value="F:oxidoreductase activity, acting on the CH-OH group of donors, NAD or NADP as acceptor"/>
    <property type="evidence" value="ECO:0007669"/>
    <property type="project" value="TreeGrafter"/>
</dbReference>
<proteinExistence type="inferred from homology"/>
<reference evidence="4 5" key="1">
    <citation type="submission" date="2020-07" db="EMBL/GenBank/DDBJ databases">
        <title>Trichoderma asperellum IC-1 whole genome shotgun sequence.</title>
        <authorList>
            <person name="Kanamasa S."/>
            <person name="Takahashi H."/>
        </authorList>
    </citation>
    <scope>NUCLEOTIDE SEQUENCE [LARGE SCALE GENOMIC DNA]</scope>
    <source>
        <strain evidence="4 5">IC-1</strain>
    </source>
</reference>
<organism evidence="4 5">
    <name type="scientific">Trichoderma asperellum</name>
    <name type="common">Filamentous fungus</name>
    <dbReference type="NCBI Taxonomy" id="101201"/>
    <lineage>
        <taxon>Eukaryota</taxon>
        <taxon>Fungi</taxon>
        <taxon>Dikarya</taxon>
        <taxon>Ascomycota</taxon>
        <taxon>Pezizomycotina</taxon>
        <taxon>Sordariomycetes</taxon>
        <taxon>Hypocreomycetidae</taxon>
        <taxon>Hypocreales</taxon>
        <taxon>Hypocreaceae</taxon>
        <taxon>Trichoderma</taxon>
    </lineage>
</organism>
<dbReference type="PANTHER" id="PTHR10366">
    <property type="entry name" value="NAD DEPENDENT EPIMERASE/DEHYDRATASE"/>
    <property type="match status" value="1"/>
</dbReference>
<dbReference type="Gene3D" id="3.40.50.720">
    <property type="entry name" value="NAD(P)-binding Rossmann-like Domain"/>
    <property type="match status" value="1"/>
</dbReference>
<dbReference type="PANTHER" id="PTHR10366:SF564">
    <property type="entry name" value="STEROL-4-ALPHA-CARBOXYLATE 3-DEHYDROGENASE, DECARBOXYLATING"/>
    <property type="match status" value="1"/>
</dbReference>
<keyword evidence="1" id="KW-0560">Oxidoreductase</keyword>
<evidence type="ECO:0000313" key="4">
    <source>
        <dbReference type="EMBL" id="GFP55745.1"/>
    </source>
</evidence>
<evidence type="ECO:0000313" key="5">
    <source>
        <dbReference type="Proteomes" id="UP000517252"/>
    </source>
</evidence>
<dbReference type="SUPFAM" id="SSF51735">
    <property type="entry name" value="NAD(P)-binding Rossmann-fold domains"/>
    <property type="match status" value="1"/>
</dbReference>
<evidence type="ECO:0000259" key="3">
    <source>
        <dbReference type="Pfam" id="PF01370"/>
    </source>
</evidence>
<dbReference type="OrthoDB" id="2735536at2759"/>
<dbReference type="Pfam" id="PF01370">
    <property type="entry name" value="Epimerase"/>
    <property type="match status" value="1"/>
</dbReference>
<feature type="domain" description="NAD-dependent epimerase/dehydratase" evidence="3">
    <location>
        <begin position="7"/>
        <end position="205"/>
    </location>
</feature>
<evidence type="ECO:0000256" key="1">
    <source>
        <dbReference type="ARBA" id="ARBA00023002"/>
    </source>
</evidence>
<name>A0A6V8QTU5_TRIAP</name>
<protein>
    <submittedName>
        <fullName evidence="4">Uncharacterized oxidoreductase C513.07</fullName>
    </submittedName>
</protein>
<dbReference type="EMBL" id="BLZH01000005">
    <property type="protein sequence ID" value="GFP55745.1"/>
    <property type="molecule type" value="Genomic_DNA"/>
</dbReference>
<dbReference type="AlphaFoldDB" id="A0A6V8QTU5"/>
<comment type="caution">
    <text evidence="4">The sequence shown here is derived from an EMBL/GenBank/DDBJ whole genome shotgun (WGS) entry which is preliminary data.</text>
</comment>